<dbReference type="AlphaFoldDB" id="A0A1R1PKT4"/>
<dbReference type="Gene3D" id="3.40.50.150">
    <property type="entry name" value="Vaccinia Virus protein VP39"/>
    <property type="match status" value="1"/>
</dbReference>
<sequence length="212" mass="23495">MDEKYKLIESCYKNILKSYANQIKNSESADSNISLQHTAFNNLNQLVNKGMVILDCGASPGGWSQAIVKKNTDFIRSRVFQSNTKSVLQKLSLCENMPIDNDSSAKHLDHSSIIAVDLLPMAPINGVEFICGDFLEGSVQEQIRKSIDGRLVGLILSDMAPSLSGIKVVDSEKSMVRLIFTLITNVCFFLFTPISSPENFTFLLVGFMQECD</sequence>
<comment type="similarity">
    <text evidence="1">Belongs to the class I-like SAM-binding methyltransferase superfamily. RNA methyltransferase RlmE family.</text>
</comment>
<evidence type="ECO:0000256" key="5">
    <source>
        <dbReference type="ARBA" id="ARBA00022691"/>
    </source>
</evidence>
<protein>
    <recommendedName>
        <fullName evidence="6">rRNA methyltransferase 2, mitochondrial</fullName>
    </recommendedName>
</protein>
<name>A0A1R1PKT4_ZANCU</name>
<proteinExistence type="inferred from homology"/>
<dbReference type="InterPro" id="IPR029063">
    <property type="entry name" value="SAM-dependent_MTases_sf"/>
</dbReference>
<comment type="caution">
    <text evidence="9">The sequence shown here is derived from an EMBL/GenBank/DDBJ whole genome shotgun (WGS) entry which is preliminary data.</text>
</comment>
<evidence type="ECO:0000313" key="10">
    <source>
        <dbReference type="Proteomes" id="UP000188320"/>
    </source>
</evidence>
<evidence type="ECO:0000313" key="8">
    <source>
        <dbReference type="EMBL" id="OMH79592.1"/>
    </source>
</evidence>
<keyword evidence="3 9" id="KW-0489">Methyltransferase</keyword>
<dbReference type="InterPro" id="IPR050082">
    <property type="entry name" value="RNA_methyltr_RlmE"/>
</dbReference>
<dbReference type="Proteomes" id="UP000188320">
    <property type="component" value="Unassembled WGS sequence"/>
</dbReference>
<keyword evidence="10" id="KW-1185">Reference proteome</keyword>
<dbReference type="SUPFAM" id="SSF53335">
    <property type="entry name" value="S-adenosyl-L-methionine-dependent methyltransferases"/>
    <property type="match status" value="1"/>
</dbReference>
<keyword evidence="2" id="KW-0698">rRNA processing</keyword>
<dbReference type="EMBL" id="LSSK01001499">
    <property type="protein sequence ID" value="OMH79592.1"/>
    <property type="molecule type" value="Genomic_DNA"/>
</dbReference>
<feature type="domain" description="Ribosomal RNA methyltransferase FtsJ" evidence="7">
    <location>
        <begin position="44"/>
        <end position="180"/>
    </location>
</feature>
<dbReference type="InterPro" id="IPR002877">
    <property type="entry name" value="RNA_MeTrfase_FtsJ_dom"/>
</dbReference>
<evidence type="ECO:0000256" key="6">
    <source>
        <dbReference type="ARBA" id="ARBA00041184"/>
    </source>
</evidence>
<evidence type="ECO:0000256" key="4">
    <source>
        <dbReference type="ARBA" id="ARBA00022679"/>
    </source>
</evidence>
<reference evidence="10" key="2">
    <citation type="submission" date="2017-01" db="EMBL/GenBank/DDBJ databases">
        <authorList>
            <person name="Wang Y."/>
            <person name="White M."/>
            <person name="Kvist S."/>
            <person name="Moncalvo J.-M."/>
        </authorList>
    </citation>
    <scope>NUCLEOTIDE SEQUENCE [LARGE SCALE GENOMIC DNA]</scope>
    <source>
        <strain evidence="10">COL-18-3</strain>
    </source>
</reference>
<evidence type="ECO:0000256" key="3">
    <source>
        <dbReference type="ARBA" id="ARBA00022603"/>
    </source>
</evidence>
<evidence type="ECO:0000313" key="9">
    <source>
        <dbReference type="EMBL" id="OMH81482.1"/>
    </source>
</evidence>
<dbReference type="EMBL" id="LSSK01000890">
    <property type="protein sequence ID" value="OMH81482.1"/>
    <property type="molecule type" value="Genomic_DNA"/>
</dbReference>
<dbReference type="OrthoDB" id="20105at2759"/>
<dbReference type="PANTHER" id="PTHR10920">
    <property type="entry name" value="RIBOSOMAL RNA METHYLTRANSFERASE"/>
    <property type="match status" value="1"/>
</dbReference>
<dbReference type="PANTHER" id="PTHR10920:SF18">
    <property type="entry name" value="RRNA METHYLTRANSFERASE 2, MITOCHONDRIAL"/>
    <property type="match status" value="1"/>
</dbReference>
<gene>
    <name evidence="9" type="ORF">AX774_g5058</name>
    <name evidence="8" type="ORF">AX774_g6993</name>
</gene>
<accession>A0A1R1PKT4</accession>
<evidence type="ECO:0000256" key="2">
    <source>
        <dbReference type="ARBA" id="ARBA00022552"/>
    </source>
</evidence>
<dbReference type="GO" id="GO:0008650">
    <property type="term" value="F:rRNA (uridine-2'-O-)-methyltransferase activity"/>
    <property type="evidence" value="ECO:0007669"/>
    <property type="project" value="TreeGrafter"/>
</dbReference>
<organism evidence="9 10">
    <name type="scientific">Zancudomyces culisetae</name>
    <name type="common">Gut fungus</name>
    <name type="synonym">Smittium culisetae</name>
    <dbReference type="NCBI Taxonomy" id="1213189"/>
    <lineage>
        <taxon>Eukaryota</taxon>
        <taxon>Fungi</taxon>
        <taxon>Fungi incertae sedis</taxon>
        <taxon>Zoopagomycota</taxon>
        <taxon>Kickxellomycotina</taxon>
        <taxon>Harpellomycetes</taxon>
        <taxon>Harpellales</taxon>
        <taxon>Legeriomycetaceae</taxon>
        <taxon>Zancudomyces</taxon>
    </lineage>
</organism>
<keyword evidence="4 9" id="KW-0808">Transferase</keyword>
<evidence type="ECO:0000259" key="7">
    <source>
        <dbReference type="Pfam" id="PF01728"/>
    </source>
</evidence>
<keyword evidence="5" id="KW-0949">S-adenosyl-L-methionine</keyword>
<evidence type="ECO:0000256" key="1">
    <source>
        <dbReference type="ARBA" id="ARBA00009258"/>
    </source>
</evidence>
<dbReference type="Pfam" id="PF01728">
    <property type="entry name" value="FtsJ"/>
    <property type="match status" value="1"/>
</dbReference>
<reference evidence="9" key="1">
    <citation type="submission" date="2017-01" db="EMBL/GenBank/DDBJ databases">
        <authorList>
            <person name="Mah S.A."/>
            <person name="Swanson W.J."/>
            <person name="Moy G.W."/>
            <person name="Vacquier V.D."/>
        </authorList>
    </citation>
    <scope>NUCLEOTIDE SEQUENCE [LARGE SCALE GENOMIC DNA]</scope>
    <source>
        <strain evidence="9">COL-18-3</strain>
    </source>
</reference>